<feature type="compositionally biased region" description="Polar residues" evidence="1">
    <location>
        <begin position="75"/>
        <end position="92"/>
    </location>
</feature>
<proteinExistence type="predicted"/>
<reference evidence="2 4" key="1">
    <citation type="submission" date="2017-11" db="EMBL/GenBank/DDBJ databases">
        <title>The genome of Rhizophagus clarus HR1 reveals common genetic basis of auxotrophy among arbuscular mycorrhizal fungi.</title>
        <authorList>
            <person name="Kobayashi Y."/>
        </authorList>
    </citation>
    <scope>NUCLEOTIDE SEQUENCE [LARGE SCALE GENOMIC DNA]</scope>
    <source>
        <strain evidence="2 4">HR1</strain>
    </source>
</reference>
<accession>A0A2Z6RCE8</accession>
<feature type="region of interest" description="Disordered" evidence="1">
    <location>
        <begin position="13"/>
        <end position="107"/>
    </location>
</feature>
<evidence type="ECO:0000256" key="1">
    <source>
        <dbReference type="SAM" id="MobiDB-lite"/>
    </source>
</evidence>
<protein>
    <submittedName>
        <fullName evidence="2">Uncharacterized protein</fullName>
    </submittedName>
</protein>
<evidence type="ECO:0000313" key="4">
    <source>
        <dbReference type="Proteomes" id="UP000247702"/>
    </source>
</evidence>
<feature type="compositionally biased region" description="Polar residues" evidence="1">
    <location>
        <begin position="43"/>
        <end position="52"/>
    </location>
</feature>
<feature type="compositionally biased region" description="Polar residues" evidence="1">
    <location>
        <begin position="13"/>
        <end position="22"/>
    </location>
</feature>
<keyword evidence="4" id="KW-1185">Reference proteome</keyword>
<dbReference type="AlphaFoldDB" id="A0A2Z6RCE8"/>
<evidence type="ECO:0000313" key="3">
    <source>
        <dbReference type="EMBL" id="GET01957.1"/>
    </source>
</evidence>
<feature type="compositionally biased region" description="Low complexity" evidence="1">
    <location>
        <begin position="25"/>
        <end position="42"/>
    </location>
</feature>
<dbReference type="Proteomes" id="UP000615446">
    <property type="component" value="Unassembled WGS sequence"/>
</dbReference>
<reference evidence="3" key="2">
    <citation type="submission" date="2019-10" db="EMBL/GenBank/DDBJ databases">
        <title>Conservation and host-specific expression of non-tandemly repeated heterogenous ribosome RNA gene in arbuscular mycorrhizal fungi.</title>
        <authorList>
            <person name="Maeda T."/>
            <person name="Kobayashi Y."/>
            <person name="Nakagawa T."/>
            <person name="Ezawa T."/>
            <person name="Yamaguchi K."/>
            <person name="Bino T."/>
            <person name="Nishimoto Y."/>
            <person name="Shigenobu S."/>
            <person name="Kawaguchi M."/>
        </authorList>
    </citation>
    <scope>NUCLEOTIDE SEQUENCE</scope>
    <source>
        <strain evidence="3">HR1</strain>
    </source>
</reference>
<evidence type="ECO:0000313" key="2">
    <source>
        <dbReference type="EMBL" id="GBC00168.1"/>
    </source>
</evidence>
<sequence length="122" mass="13427">MWKQTELAWCKHSTPSFRSSRCQPKASGSGSKSFSFKQAGSSLVITGSNRTPLRSRKLQINNNNKHENNTNSPNLAQSQNSSGRSTSINSTKGSRKSSKGQTGNLNKVEIKHLLEQLISLYC</sequence>
<name>A0A2Z6RCE8_9GLOM</name>
<dbReference type="EMBL" id="BEXD01003083">
    <property type="protein sequence ID" value="GBC00168.1"/>
    <property type="molecule type" value="Genomic_DNA"/>
</dbReference>
<gene>
    <name evidence="3" type="ORF">RCL2_002833900</name>
    <name evidence="2" type="ORF">RclHR1_37730001</name>
</gene>
<comment type="caution">
    <text evidence="2">The sequence shown here is derived from an EMBL/GenBank/DDBJ whole genome shotgun (WGS) entry which is preliminary data.</text>
</comment>
<dbReference type="Proteomes" id="UP000247702">
    <property type="component" value="Unassembled WGS sequence"/>
</dbReference>
<dbReference type="EMBL" id="BLAL01000303">
    <property type="protein sequence ID" value="GET01957.1"/>
    <property type="molecule type" value="Genomic_DNA"/>
</dbReference>
<organism evidence="2 4">
    <name type="scientific">Rhizophagus clarus</name>
    <dbReference type="NCBI Taxonomy" id="94130"/>
    <lineage>
        <taxon>Eukaryota</taxon>
        <taxon>Fungi</taxon>
        <taxon>Fungi incertae sedis</taxon>
        <taxon>Mucoromycota</taxon>
        <taxon>Glomeromycotina</taxon>
        <taxon>Glomeromycetes</taxon>
        <taxon>Glomerales</taxon>
        <taxon>Glomeraceae</taxon>
        <taxon>Rhizophagus</taxon>
    </lineage>
</organism>